<evidence type="ECO:0000313" key="5">
    <source>
        <dbReference type="EMBL" id="NBI79398.1"/>
    </source>
</evidence>
<reference evidence="6 8" key="2">
    <citation type="submission" date="2019-06" db="EMBL/GenBank/DDBJ databases">
        <title>Draft genome sequences of 15 bacterial species constituting the stable defined intestinal microbiota of the GM15 gnotobiotic mouse model.</title>
        <authorList>
            <person name="Elie C."/>
            <person name="Mathieu A."/>
            <person name="Saliou A."/>
            <person name="Darnaud M."/>
            <person name="Leulier F."/>
            <person name="Tamellini A."/>
        </authorList>
    </citation>
    <scope>NUCLEOTIDE SEQUENCE [LARGE SCALE GENOMIC DNA]</scope>
    <source>
        <strain evidence="6 8">JM4-15</strain>
    </source>
</reference>
<keyword evidence="1" id="KW-0805">Transcription regulation</keyword>
<dbReference type="PROSITE" id="PS00894">
    <property type="entry name" value="HTH_DEOR_1"/>
    <property type="match status" value="1"/>
</dbReference>
<dbReference type="Pfam" id="PF00455">
    <property type="entry name" value="DeoRC"/>
    <property type="match status" value="1"/>
</dbReference>
<dbReference type="Pfam" id="PF08220">
    <property type="entry name" value="HTH_DeoR"/>
    <property type="match status" value="1"/>
</dbReference>
<dbReference type="InterPro" id="IPR037171">
    <property type="entry name" value="NagB/RpiA_transferase-like"/>
</dbReference>
<evidence type="ECO:0000256" key="3">
    <source>
        <dbReference type="ARBA" id="ARBA00023163"/>
    </source>
</evidence>
<dbReference type="PANTHER" id="PTHR30363:SF44">
    <property type="entry name" value="AGA OPERON TRANSCRIPTIONAL REPRESSOR-RELATED"/>
    <property type="match status" value="1"/>
</dbReference>
<reference evidence="5 7" key="1">
    <citation type="submission" date="2018-08" db="EMBL/GenBank/DDBJ databases">
        <title>Murine metabolic-syndrome-specific gut microbial biobank.</title>
        <authorList>
            <person name="Liu C."/>
        </authorList>
    </citation>
    <scope>NUCLEOTIDE SEQUENCE [LARGE SCALE GENOMIC DNA]</scope>
    <source>
        <strain evidence="5 7">X69</strain>
    </source>
</reference>
<dbReference type="OrthoDB" id="9797223at2"/>
<dbReference type="PROSITE" id="PS51000">
    <property type="entry name" value="HTH_DEOR_2"/>
    <property type="match status" value="1"/>
</dbReference>
<evidence type="ECO:0000259" key="4">
    <source>
        <dbReference type="PROSITE" id="PS51000"/>
    </source>
</evidence>
<dbReference type="SUPFAM" id="SSF100950">
    <property type="entry name" value="NagB/RpiA/CoA transferase-like"/>
    <property type="match status" value="1"/>
</dbReference>
<dbReference type="EMBL" id="QXWZ01000019">
    <property type="protein sequence ID" value="NBI79398.1"/>
    <property type="molecule type" value="Genomic_DNA"/>
</dbReference>
<dbReference type="AlphaFoldDB" id="A0A845SVF7"/>
<sequence>MIASERRLYILRAIHERGVINLKEVAQAVGTSEATIRRDLEKLERESKLVRVQGGAARSGDAGDLLGMSELAMQSKVQINQAEKAAVAAAAAQNVQDGDTVFLDCGTSIAALGRLLLPRPVQIVTYSTLILAHAGNPRAELVVIGGQYNAHQNMFTGLLAEQMLRNFRFQHAFIGCYGMSVAEGKCFDLDMASTNMKLIAMERAAHRYLLVDDSKLEKKGFYTLADLSGFDKIYTTGPKSHMKLPGNFQIV</sequence>
<dbReference type="SMART" id="SM00420">
    <property type="entry name" value="HTH_DEOR"/>
    <property type="match status" value="1"/>
</dbReference>
<dbReference type="Proteomes" id="UP000462501">
    <property type="component" value="Unassembled WGS sequence"/>
</dbReference>
<evidence type="ECO:0000313" key="6">
    <source>
        <dbReference type="EMBL" id="NDO39805.1"/>
    </source>
</evidence>
<dbReference type="SMART" id="SM01134">
    <property type="entry name" value="DeoRC"/>
    <property type="match status" value="1"/>
</dbReference>
<name>A0A845SVF7_9FIRM</name>
<feature type="domain" description="HTH deoR-type" evidence="4">
    <location>
        <begin position="3"/>
        <end position="58"/>
    </location>
</feature>
<dbReference type="PANTHER" id="PTHR30363">
    <property type="entry name" value="HTH-TYPE TRANSCRIPTIONAL REGULATOR SRLR-RELATED"/>
    <property type="match status" value="1"/>
</dbReference>
<dbReference type="RefSeq" id="WP_160210158.1">
    <property type="nucleotide sequence ID" value="NZ_CAMUSJ010000002.1"/>
</dbReference>
<dbReference type="InterPro" id="IPR018356">
    <property type="entry name" value="Tscrpt_reg_HTH_DeoR_CS"/>
</dbReference>
<protein>
    <submittedName>
        <fullName evidence="6">DeoR/GlpR transcriptional regulator</fullName>
    </submittedName>
</protein>
<proteinExistence type="predicted"/>
<dbReference type="InterPro" id="IPR050313">
    <property type="entry name" value="Carb_Metab_HTH_regulators"/>
</dbReference>
<dbReference type="Proteomes" id="UP000446348">
    <property type="component" value="Unassembled WGS sequence"/>
</dbReference>
<accession>A0A845SVF7</accession>
<evidence type="ECO:0000313" key="8">
    <source>
        <dbReference type="Proteomes" id="UP000462501"/>
    </source>
</evidence>
<keyword evidence="3" id="KW-0804">Transcription</keyword>
<dbReference type="EMBL" id="VIQT01000016">
    <property type="protein sequence ID" value="NDO39805.1"/>
    <property type="molecule type" value="Genomic_DNA"/>
</dbReference>
<evidence type="ECO:0000256" key="1">
    <source>
        <dbReference type="ARBA" id="ARBA00023015"/>
    </source>
</evidence>
<evidence type="ECO:0000313" key="7">
    <source>
        <dbReference type="Proteomes" id="UP000446348"/>
    </source>
</evidence>
<dbReference type="SUPFAM" id="SSF46785">
    <property type="entry name" value="Winged helix' DNA-binding domain"/>
    <property type="match status" value="1"/>
</dbReference>
<dbReference type="InterPro" id="IPR036388">
    <property type="entry name" value="WH-like_DNA-bd_sf"/>
</dbReference>
<dbReference type="InterPro" id="IPR001034">
    <property type="entry name" value="DeoR_HTH"/>
</dbReference>
<dbReference type="InterPro" id="IPR014036">
    <property type="entry name" value="DeoR-like_C"/>
</dbReference>
<dbReference type="InterPro" id="IPR036390">
    <property type="entry name" value="WH_DNA-bd_sf"/>
</dbReference>
<dbReference type="PRINTS" id="PR00037">
    <property type="entry name" value="HTHLACR"/>
</dbReference>
<dbReference type="GO" id="GO:0003700">
    <property type="term" value="F:DNA-binding transcription factor activity"/>
    <property type="evidence" value="ECO:0007669"/>
    <property type="project" value="InterPro"/>
</dbReference>
<evidence type="ECO:0000256" key="2">
    <source>
        <dbReference type="ARBA" id="ARBA00023125"/>
    </source>
</evidence>
<dbReference type="GO" id="GO:0003677">
    <property type="term" value="F:DNA binding"/>
    <property type="evidence" value="ECO:0007669"/>
    <property type="project" value="UniProtKB-KW"/>
</dbReference>
<organism evidence="6 8">
    <name type="scientific">Anaerotruncus colihominis</name>
    <dbReference type="NCBI Taxonomy" id="169435"/>
    <lineage>
        <taxon>Bacteria</taxon>
        <taxon>Bacillati</taxon>
        <taxon>Bacillota</taxon>
        <taxon>Clostridia</taxon>
        <taxon>Eubacteriales</taxon>
        <taxon>Oscillospiraceae</taxon>
        <taxon>Anaerotruncus</taxon>
    </lineage>
</organism>
<gene>
    <name evidence="5" type="ORF">D3Z39_11095</name>
    <name evidence="6" type="ORF">FMM72_11245</name>
</gene>
<dbReference type="Gene3D" id="1.10.10.10">
    <property type="entry name" value="Winged helix-like DNA-binding domain superfamily/Winged helix DNA-binding domain"/>
    <property type="match status" value="1"/>
</dbReference>
<keyword evidence="2" id="KW-0238">DNA-binding</keyword>
<comment type="caution">
    <text evidence="6">The sequence shown here is derived from an EMBL/GenBank/DDBJ whole genome shotgun (WGS) entry which is preliminary data.</text>
</comment>